<dbReference type="Gene3D" id="3.40.50.720">
    <property type="entry name" value="NAD(P)-binding Rossmann-like Domain"/>
    <property type="match status" value="1"/>
</dbReference>
<evidence type="ECO:0000256" key="2">
    <source>
        <dbReference type="ARBA" id="ARBA00023002"/>
    </source>
</evidence>
<dbReference type="InterPro" id="IPR036291">
    <property type="entry name" value="NAD(P)-bd_dom_sf"/>
</dbReference>
<comment type="caution">
    <text evidence="5">The sequence shown here is derived from an EMBL/GenBank/DDBJ whole genome shotgun (WGS) entry which is preliminary data.</text>
</comment>
<name>A0ABP0BBS8_9PEZI</name>
<accession>A0ABP0BBS8</accession>
<keyword evidence="2" id="KW-0560">Oxidoreductase</keyword>
<dbReference type="PRINTS" id="PR00081">
    <property type="entry name" value="GDHRDH"/>
</dbReference>
<feature type="transmembrane region" description="Helical" evidence="4">
    <location>
        <begin position="21"/>
        <end position="43"/>
    </location>
</feature>
<protein>
    <recommendedName>
        <fullName evidence="7">Short chain dehydrogenase reductase</fullName>
    </recommendedName>
</protein>
<dbReference type="PRINTS" id="PR00080">
    <property type="entry name" value="SDRFAMILY"/>
</dbReference>
<dbReference type="PANTHER" id="PTHR24322">
    <property type="entry name" value="PKSB"/>
    <property type="match status" value="1"/>
</dbReference>
<keyword evidence="4" id="KW-0472">Membrane</keyword>
<dbReference type="PANTHER" id="PTHR24322:SF736">
    <property type="entry name" value="RETINOL DEHYDROGENASE 10"/>
    <property type="match status" value="1"/>
</dbReference>
<proteinExistence type="inferred from homology"/>
<dbReference type="Pfam" id="PF00106">
    <property type="entry name" value="adh_short"/>
    <property type="match status" value="1"/>
</dbReference>
<reference evidence="5 6" key="1">
    <citation type="submission" date="2024-01" db="EMBL/GenBank/DDBJ databases">
        <authorList>
            <person name="Allen C."/>
            <person name="Tagirdzhanova G."/>
        </authorList>
    </citation>
    <scope>NUCLEOTIDE SEQUENCE [LARGE SCALE GENOMIC DNA]</scope>
</reference>
<keyword evidence="4" id="KW-0812">Transmembrane</keyword>
<dbReference type="EMBL" id="CAWUHC010000019">
    <property type="protein sequence ID" value="CAK7217068.1"/>
    <property type="molecule type" value="Genomic_DNA"/>
</dbReference>
<sequence length="367" mass="39675">MDAYQRPPTRDSWFAPFSIDLVLKVLYVTFLHPFVAWIVVLCFRAEHMAWDAMPIRVAIVYAYIVTIGWVLAAVNRRIAFGLPREVDLSEEVIVITGGASGLGLLIAEVYGMRGASVAVLDVKEMENGEARGVTFYKCDVTDKTQVIKAAADIERDLGPPTVLINNAAIVNGKRLLDLDYDEIDRTLTTNLASHFYTLKAFIPGIARSELGGTIVTITSVLGELGAAQLSDYAASKAGVSALHRSLTAELKTSHPDIRTVLVTLGQLSTPLFYGVQTPNSFFAPVVEPVDVAKDIISAIDNGRAESIGMPLYARWVAWYHVLPVSVQKLARHLSGVDTAMATFVGRKAAAAAAAAKKEKSGVLIETS</sequence>
<dbReference type="SUPFAM" id="SSF51735">
    <property type="entry name" value="NAD(P)-binding Rossmann-fold domains"/>
    <property type="match status" value="1"/>
</dbReference>
<dbReference type="InterPro" id="IPR002347">
    <property type="entry name" value="SDR_fam"/>
</dbReference>
<comment type="similarity">
    <text evidence="1 3">Belongs to the short-chain dehydrogenases/reductases (SDR) family.</text>
</comment>
<organism evidence="5 6">
    <name type="scientific">Sporothrix bragantina</name>
    <dbReference type="NCBI Taxonomy" id="671064"/>
    <lineage>
        <taxon>Eukaryota</taxon>
        <taxon>Fungi</taxon>
        <taxon>Dikarya</taxon>
        <taxon>Ascomycota</taxon>
        <taxon>Pezizomycotina</taxon>
        <taxon>Sordariomycetes</taxon>
        <taxon>Sordariomycetidae</taxon>
        <taxon>Ophiostomatales</taxon>
        <taxon>Ophiostomataceae</taxon>
        <taxon>Sporothrix</taxon>
    </lineage>
</organism>
<evidence type="ECO:0000256" key="4">
    <source>
        <dbReference type="SAM" id="Phobius"/>
    </source>
</evidence>
<feature type="transmembrane region" description="Helical" evidence="4">
    <location>
        <begin position="55"/>
        <end position="72"/>
    </location>
</feature>
<dbReference type="Proteomes" id="UP001642406">
    <property type="component" value="Unassembled WGS sequence"/>
</dbReference>
<feature type="transmembrane region" description="Helical" evidence="4">
    <location>
        <begin position="92"/>
        <end position="110"/>
    </location>
</feature>
<keyword evidence="4" id="KW-1133">Transmembrane helix</keyword>
<dbReference type="CDD" id="cd05339">
    <property type="entry name" value="17beta-HSDXI-like_SDR_c"/>
    <property type="match status" value="1"/>
</dbReference>
<evidence type="ECO:0008006" key="7">
    <source>
        <dbReference type="Google" id="ProtNLM"/>
    </source>
</evidence>
<gene>
    <name evidence="5" type="ORF">SBRCBS47491_003037</name>
</gene>
<keyword evidence="6" id="KW-1185">Reference proteome</keyword>
<evidence type="ECO:0000256" key="1">
    <source>
        <dbReference type="ARBA" id="ARBA00006484"/>
    </source>
</evidence>
<evidence type="ECO:0000256" key="3">
    <source>
        <dbReference type="RuleBase" id="RU000363"/>
    </source>
</evidence>
<evidence type="ECO:0000313" key="5">
    <source>
        <dbReference type="EMBL" id="CAK7217068.1"/>
    </source>
</evidence>
<evidence type="ECO:0000313" key="6">
    <source>
        <dbReference type="Proteomes" id="UP001642406"/>
    </source>
</evidence>